<protein>
    <recommendedName>
        <fullName evidence="4">RRP12-like protein</fullName>
    </recommendedName>
</protein>
<feature type="compositionally biased region" description="Basic and acidic residues" evidence="1">
    <location>
        <begin position="55"/>
        <end position="73"/>
    </location>
</feature>
<accession>A0ABQ7ZSG9</accession>
<dbReference type="PANTHER" id="PTHR48445:SF1">
    <property type="entry name" value="OS02G0782100 PROTEIN"/>
    <property type="match status" value="1"/>
</dbReference>
<organism evidence="2 3">
    <name type="scientific">Brassica napus</name>
    <name type="common">Rape</name>
    <dbReference type="NCBI Taxonomy" id="3708"/>
    <lineage>
        <taxon>Eukaryota</taxon>
        <taxon>Viridiplantae</taxon>
        <taxon>Streptophyta</taxon>
        <taxon>Embryophyta</taxon>
        <taxon>Tracheophyta</taxon>
        <taxon>Spermatophyta</taxon>
        <taxon>Magnoliopsida</taxon>
        <taxon>eudicotyledons</taxon>
        <taxon>Gunneridae</taxon>
        <taxon>Pentapetalae</taxon>
        <taxon>rosids</taxon>
        <taxon>malvids</taxon>
        <taxon>Brassicales</taxon>
        <taxon>Brassicaceae</taxon>
        <taxon>Brassiceae</taxon>
        <taxon>Brassica</taxon>
    </lineage>
</organism>
<comment type="caution">
    <text evidence="2">The sequence shown here is derived from an EMBL/GenBank/DDBJ whole genome shotgun (WGS) entry which is preliminary data.</text>
</comment>
<evidence type="ECO:0000256" key="1">
    <source>
        <dbReference type="SAM" id="MobiDB-lite"/>
    </source>
</evidence>
<name>A0ABQ7ZSG9_BRANA</name>
<sequence>MDGDRSKAPSVLKSKASKKHPRQCHLEVDDELGKRKADSDQEAEVDAEGRIIIYEGERAKRKEISDADSDAKSRFSINSSRKNQKRLKTSESGYAYTGKEYASKKASGDLKRKDKLEPYAYWPLDRKIMSRRPDQKAVAVRGMSSVVKLTKRLEGKSAAEALATTKFKNFRSGQKKSAGKKKSK</sequence>
<feature type="region of interest" description="Disordered" evidence="1">
    <location>
        <begin position="1"/>
        <end position="94"/>
    </location>
</feature>
<proteinExistence type="predicted"/>
<evidence type="ECO:0000313" key="2">
    <source>
        <dbReference type="EMBL" id="KAH0882982.1"/>
    </source>
</evidence>
<gene>
    <name evidence="2" type="ORF">HID58_059078</name>
</gene>
<evidence type="ECO:0008006" key="4">
    <source>
        <dbReference type="Google" id="ProtNLM"/>
    </source>
</evidence>
<dbReference type="EMBL" id="JAGKQM010000014">
    <property type="protein sequence ID" value="KAH0882982.1"/>
    <property type="molecule type" value="Genomic_DNA"/>
</dbReference>
<keyword evidence="3" id="KW-1185">Reference proteome</keyword>
<evidence type="ECO:0000313" key="3">
    <source>
        <dbReference type="Proteomes" id="UP000824890"/>
    </source>
</evidence>
<reference evidence="2 3" key="1">
    <citation type="submission" date="2021-05" db="EMBL/GenBank/DDBJ databases">
        <title>Genome Assembly of Synthetic Allotetraploid Brassica napus Reveals Homoeologous Exchanges between Subgenomes.</title>
        <authorList>
            <person name="Davis J.T."/>
        </authorList>
    </citation>
    <scope>NUCLEOTIDE SEQUENCE [LARGE SCALE GENOMIC DNA]</scope>
    <source>
        <strain evidence="3">cv. Da-Ae</strain>
        <tissue evidence="2">Seedling</tissue>
    </source>
</reference>
<dbReference type="Proteomes" id="UP000824890">
    <property type="component" value="Unassembled WGS sequence"/>
</dbReference>
<feature type="compositionally biased region" description="Basic and acidic residues" evidence="1">
    <location>
        <begin position="24"/>
        <end position="39"/>
    </location>
</feature>
<dbReference type="PANTHER" id="PTHR48445">
    <property type="entry name" value="OS02G0782100 PROTEIN"/>
    <property type="match status" value="1"/>
</dbReference>